<dbReference type="Proteomes" id="UP000003811">
    <property type="component" value="Plasmid pPma4326F"/>
</dbReference>
<proteinExistence type="predicted"/>
<geneLocation type="plasmid" evidence="1 2">
    <name>pPma4326F</name>
</geneLocation>
<dbReference type="EMBL" id="CP047261">
    <property type="protein sequence ID" value="QHF00702.1"/>
    <property type="molecule type" value="Genomic_DNA"/>
</dbReference>
<reference evidence="1 2" key="1">
    <citation type="journal article" date="2011" name="PLoS Pathog.">
        <title>Dynamic evolution of pathogenicity revealed by sequencing and comparative genomics of 19 Pseudomonas syringae isolates.</title>
        <authorList>
            <person name="Baltrus D.A."/>
            <person name="Nishimura M.T."/>
            <person name="Romanchuk A."/>
            <person name="Chang J.H."/>
            <person name="Mukhtar M.S."/>
            <person name="Cherkis K."/>
            <person name="Roach J."/>
            <person name="Grant S.R."/>
            <person name="Jones C.D."/>
            <person name="Dangl J.L."/>
        </authorList>
    </citation>
    <scope>NUCLEOTIDE SEQUENCE [LARGE SCALE GENOMIC DNA]</scope>
    <source>
        <strain evidence="1 2">ES4326</strain>
    </source>
</reference>
<sequence>MKLKTAHMHPILAPTLDAAQLYAQHNDLKHKLWRSAHTDHFTRTEREQMRETLAGLSEAHRSVTGASLK</sequence>
<dbReference type="AlphaFoldDB" id="A0A8T8CB04"/>
<evidence type="ECO:0000313" key="1">
    <source>
        <dbReference type="EMBL" id="QHF00702.1"/>
    </source>
</evidence>
<name>A0A8T8CB04_PSEYM</name>
<organism evidence="1 2">
    <name type="scientific">Pseudomonas syringae pv. maculicola str. ES4326</name>
    <dbReference type="NCBI Taxonomy" id="629265"/>
    <lineage>
        <taxon>Bacteria</taxon>
        <taxon>Pseudomonadati</taxon>
        <taxon>Pseudomonadota</taxon>
        <taxon>Gammaproteobacteria</taxon>
        <taxon>Pseudomonadales</taxon>
        <taxon>Pseudomonadaceae</taxon>
        <taxon>Pseudomonas</taxon>
    </lineage>
</organism>
<keyword evidence="1" id="KW-0614">Plasmid</keyword>
<accession>A0A8T8CB04</accession>
<gene>
    <name evidence="1" type="ORF">PMA4326_029870</name>
</gene>
<protein>
    <submittedName>
        <fullName evidence="1">Uncharacterized protein</fullName>
    </submittedName>
</protein>
<evidence type="ECO:0000313" key="2">
    <source>
        <dbReference type="Proteomes" id="UP000003811"/>
    </source>
</evidence>